<gene>
    <name evidence="1" type="ORF">ABVV53_13865</name>
</gene>
<comment type="caution">
    <text evidence="1">The sequence shown here is derived from an EMBL/GenBank/DDBJ whole genome shotgun (WGS) entry which is preliminary data.</text>
</comment>
<accession>A0ABV2D3S1</accession>
<proteinExistence type="predicted"/>
<evidence type="ECO:0000313" key="2">
    <source>
        <dbReference type="Proteomes" id="UP001548713"/>
    </source>
</evidence>
<dbReference type="Proteomes" id="UP001548713">
    <property type="component" value="Unassembled WGS sequence"/>
</dbReference>
<keyword evidence="2" id="KW-1185">Reference proteome</keyword>
<protein>
    <recommendedName>
        <fullName evidence="3">DUF1508 domain-containing protein</fullName>
    </recommendedName>
</protein>
<dbReference type="EMBL" id="JBEWLY010000022">
    <property type="protein sequence ID" value="MET1756526.1"/>
    <property type="molecule type" value="Genomic_DNA"/>
</dbReference>
<evidence type="ECO:0008006" key="3">
    <source>
        <dbReference type="Google" id="ProtNLM"/>
    </source>
</evidence>
<name>A0ABV2D3S1_9SPHN</name>
<dbReference type="RefSeq" id="WP_353985016.1">
    <property type="nucleotide sequence ID" value="NZ_JBEWLY010000022.1"/>
</dbReference>
<evidence type="ECO:0000313" key="1">
    <source>
        <dbReference type="EMBL" id="MET1756526.1"/>
    </source>
</evidence>
<sequence length="79" mass="8856">MSNHEPVIHWSLGIPHSATVAARDGGYWELSVRHARAASRWSWKVSHSHDKRCDCGMTSTAQFALLNAERAMKELDQAP</sequence>
<organism evidence="1 2">
    <name type="scientific">Novosphingobium kalidii</name>
    <dbReference type="NCBI Taxonomy" id="3230299"/>
    <lineage>
        <taxon>Bacteria</taxon>
        <taxon>Pseudomonadati</taxon>
        <taxon>Pseudomonadota</taxon>
        <taxon>Alphaproteobacteria</taxon>
        <taxon>Sphingomonadales</taxon>
        <taxon>Sphingomonadaceae</taxon>
        <taxon>Novosphingobium</taxon>
    </lineage>
</organism>
<reference evidence="1 2" key="1">
    <citation type="submission" date="2024-07" db="EMBL/GenBank/DDBJ databases">
        <title>Novosphingobium kalidii RD2P27.</title>
        <authorList>
            <person name="Sun J.-Q."/>
        </authorList>
    </citation>
    <scope>NUCLEOTIDE SEQUENCE [LARGE SCALE GENOMIC DNA]</scope>
    <source>
        <strain evidence="1 2">RD2P27</strain>
    </source>
</reference>